<keyword evidence="3" id="KW-1185">Reference proteome</keyword>
<reference evidence="2 3" key="1">
    <citation type="submission" date="2015-02" db="EMBL/GenBank/DDBJ databases">
        <title>Draft Genome Sequences of Two Closely-Related Aflatoxigenic Aspergillus Species Obtained from the Cote d'Ivoire.</title>
        <authorList>
            <person name="Moore G.G."/>
            <person name="Beltz S.B."/>
            <person name="Mack B.M."/>
        </authorList>
    </citation>
    <scope>NUCLEOTIDE SEQUENCE [LARGE SCALE GENOMIC DNA]</scope>
    <source>
        <strain evidence="2 3">SRRC1468</strain>
    </source>
</reference>
<feature type="region of interest" description="Disordered" evidence="1">
    <location>
        <begin position="279"/>
        <end position="324"/>
    </location>
</feature>
<evidence type="ECO:0000256" key="1">
    <source>
        <dbReference type="SAM" id="MobiDB-lite"/>
    </source>
</evidence>
<dbReference type="AlphaFoldDB" id="A0A0F8U906"/>
<feature type="compositionally biased region" description="Polar residues" evidence="1">
    <location>
        <begin position="224"/>
        <end position="236"/>
    </location>
</feature>
<dbReference type="STRING" id="308745.A0A0F8U906"/>
<feature type="compositionally biased region" description="Basic and acidic residues" evidence="1">
    <location>
        <begin position="279"/>
        <end position="296"/>
    </location>
</feature>
<name>A0A0F8U906_9EURO</name>
<dbReference type="Proteomes" id="UP000034291">
    <property type="component" value="Unassembled WGS sequence"/>
</dbReference>
<feature type="compositionally biased region" description="Acidic residues" evidence="1">
    <location>
        <begin position="191"/>
        <end position="200"/>
    </location>
</feature>
<feature type="region of interest" description="Disordered" evidence="1">
    <location>
        <begin position="208"/>
        <end position="236"/>
    </location>
</feature>
<comment type="caution">
    <text evidence="2">The sequence shown here is derived from an EMBL/GenBank/DDBJ whole genome shotgun (WGS) entry which is preliminary data.</text>
</comment>
<accession>A0A0F8U906</accession>
<protein>
    <submittedName>
        <fullName evidence="2">Uncharacterized protein</fullName>
    </submittedName>
</protein>
<evidence type="ECO:0000313" key="3">
    <source>
        <dbReference type="Proteomes" id="UP000034291"/>
    </source>
</evidence>
<sequence length="370" mass="40786">MVELIPPPDPRTLLPPLLACLPTAFISSRPPPALLSLLSPILRQRIEVLSSVSASSTDSWLRLLCWDSQKGERLQSLVDGANFEPHPVSGEIELPGDIPVAYRRLDEETLQSRVLIPDYNLQVVYLWCPRGQDETVPGWLVAELLPDEGGGETDGTWLFSIGEANAHAKEQLLEDALRAAESNELAPPQKEEEEEEDDDDYWARYDATPARTPSAKPPAPGRLSSMQQQHGPSESSYFDRYADVQPAMDSHDPEEEHPELGPTSLLGDIAAEVIKRNMENEESSDPDHPNDTHEMPLSHPRPSSVSSSSSVAKLEQEAANQSTCEVGVKQHIGSNIKSLFRLAKATGISRAEFQSIVRTELDLLNVSDHD</sequence>
<gene>
    <name evidence="2" type="ORF">ARAM_001793</name>
</gene>
<dbReference type="EMBL" id="JZBS01003066">
    <property type="protein sequence ID" value="KKK16219.1"/>
    <property type="molecule type" value="Genomic_DNA"/>
</dbReference>
<evidence type="ECO:0000313" key="2">
    <source>
        <dbReference type="EMBL" id="KKK16219.1"/>
    </source>
</evidence>
<proteinExistence type="predicted"/>
<organism evidence="2 3">
    <name type="scientific">Aspergillus rambellii</name>
    <dbReference type="NCBI Taxonomy" id="308745"/>
    <lineage>
        <taxon>Eukaryota</taxon>
        <taxon>Fungi</taxon>
        <taxon>Dikarya</taxon>
        <taxon>Ascomycota</taxon>
        <taxon>Pezizomycotina</taxon>
        <taxon>Eurotiomycetes</taxon>
        <taxon>Eurotiomycetidae</taxon>
        <taxon>Eurotiales</taxon>
        <taxon>Aspergillaceae</taxon>
        <taxon>Aspergillus</taxon>
        <taxon>Aspergillus subgen. Nidulantes</taxon>
    </lineage>
</organism>
<dbReference type="OrthoDB" id="5578001at2759"/>
<feature type="region of interest" description="Disordered" evidence="1">
    <location>
        <begin position="181"/>
        <end position="200"/>
    </location>
</feature>